<gene>
    <name evidence="2" type="ORF">GCM10011394_10160</name>
</gene>
<proteinExistence type="predicted"/>
<protein>
    <recommendedName>
        <fullName evidence="4">DUF2845 domain-containing protein</fullName>
    </recommendedName>
</protein>
<evidence type="ECO:0000313" key="2">
    <source>
        <dbReference type="EMBL" id="GGK03011.1"/>
    </source>
</evidence>
<reference evidence="3" key="1">
    <citation type="journal article" date="2019" name="Int. J. Syst. Evol. Microbiol.">
        <title>The Global Catalogue of Microorganisms (GCM) 10K type strain sequencing project: providing services to taxonomists for standard genome sequencing and annotation.</title>
        <authorList>
            <consortium name="The Broad Institute Genomics Platform"/>
            <consortium name="The Broad Institute Genome Sequencing Center for Infectious Disease"/>
            <person name="Wu L."/>
            <person name="Ma J."/>
        </authorList>
    </citation>
    <scope>NUCLEOTIDE SEQUENCE [LARGE SCALE GENOMIC DNA]</scope>
    <source>
        <strain evidence="3">CGMCC 1.8985</strain>
    </source>
</reference>
<feature type="signal peptide" evidence="1">
    <location>
        <begin position="1"/>
        <end position="23"/>
    </location>
</feature>
<name>A0ABQ2ECN8_9GAMM</name>
<keyword evidence="3" id="KW-1185">Reference proteome</keyword>
<dbReference type="RefSeq" id="WP_132985035.1">
    <property type="nucleotide sequence ID" value="NZ_BMME01000001.1"/>
</dbReference>
<evidence type="ECO:0000256" key="1">
    <source>
        <dbReference type="SAM" id="SignalP"/>
    </source>
</evidence>
<evidence type="ECO:0000313" key="3">
    <source>
        <dbReference type="Proteomes" id="UP000599009"/>
    </source>
</evidence>
<keyword evidence="1" id="KW-0732">Signal</keyword>
<comment type="caution">
    <text evidence="2">The sequence shown here is derived from an EMBL/GenBank/DDBJ whole genome shotgun (WGS) entry which is preliminary data.</text>
</comment>
<evidence type="ECO:0008006" key="4">
    <source>
        <dbReference type="Google" id="ProtNLM"/>
    </source>
</evidence>
<sequence>MSQRTNLFASALLLVALSGPADAFDSYAFSRGVVTTGDSTSALIQRGGKPDRIVTLENHRGAAVGERWEYHLRDKQVNFTVTGGRVVKVEEIR</sequence>
<accession>A0ABQ2ECN8</accession>
<dbReference type="Proteomes" id="UP000599009">
    <property type="component" value="Unassembled WGS sequence"/>
</dbReference>
<feature type="chain" id="PRO_5046772215" description="DUF2845 domain-containing protein" evidence="1">
    <location>
        <begin position="24"/>
        <end position="93"/>
    </location>
</feature>
<organism evidence="2 3">
    <name type="scientific">Luteimonas terricola</name>
    <dbReference type="NCBI Taxonomy" id="645597"/>
    <lineage>
        <taxon>Bacteria</taxon>
        <taxon>Pseudomonadati</taxon>
        <taxon>Pseudomonadota</taxon>
        <taxon>Gammaproteobacteria</taxon>
        <taxon>Lysobacterales</taxon>
        <taxon>Lysobacteraceae</taxon>
        <taxon>Luteimonas</taxon>
    </lineage>
</organism>
<dbReference type="EMBL" id="BMME01000001">
    <property type="protein sequence ID" value="GGK03011.1"/>
    <property type="molecule type" value="Genomic_DNA"/>
</dbReference>